<feature type="non-terminal residue" evidence="2">
    <location>
        <position position="1"/>
    </location>
</feature>
<protein>
    <submittedName>
        <fullName evidence="2">Uncharacterized protein</fullName>
    </submittedName>
</protein>
<sequence length="58" mass="6961">GDTSEPLKAPEFRDEQLNANDDNKNKKKRKRKEVKDLRFAMEEDKTNSQLKKKERKKK</sequence>
<feature type="region of interest" description="Disordered" evidence="1">
    <location>
        <begin position="1"/>
        <end position="58"/>
    </location>
</feature>
<name>A0A392RAG6_9FABA</name>
<comment type="caution">
    <text evidence="2">The sequence shown here is derived from an EMBL/GenBank/DDBJ whole genome shotgun (WGS) entry which is preliminary data.</text>
</comment>
<evidence type="ECO:0000313" key="2">
    <source>
        <dbReference type="EMBL" id="MCI33024.1"/>
    </source>
</evidence>
<evidence type="ECO:0000256" key="1">
    <source>
        <dbReference type="SAM" id="MobiDB-lite"/>
    </source>
</evidence>
<feature type="compositionally biased region" description="Basic and acidic residues" evidence="1">
    <location>
        <begin position="8"/>
        <end position="24"/>
    </location>
</feature>
<accession>A0A392RAG6</accession>
<reference evidence="2 3" key="1">
    <citation type="journal article" date="2018" name="Front. Plant Sci.">
        <title>Red Clover (Trifolium pratense) and Zigzag Clover (T. medium) - A Picture of Genomic Similarities and Differences.</title>
        <authorList>
            <person name="Dluhosova J."/>
            <person name="Istvanek J."/>
            <person name="Nedelnik J."/>
            <person name="Repkova J."/>
        </authorList>
    </citation>
    <scope>NUCLEOTIDE SEQUENCE [LARGE SCALE GENOMIC DNA]</scope>
    <source>
        <strain evidence="3">cv. 10/8</strain>
        <tissue evidence="2">Leaf</tissue>
    </source>
</reference>
<feature type="compositionally biased region" description="Basic and acidic residues" evidence="1">
    <location>
        <begin position="33"/>
        <end position="46"/>
    </location>
</feature>
<dbReference type="AlphaFoldDB" id="A0A392RAG6"/>
<dbReference type="EMBL" id="LXQA010200818">
    <property type="protein sequence ID" value="MCI33024.1"/>
    <property type="molecule type" value="Genomic_DNA"/>
</dbReference>
<organism evidence="2 3">
    <name type="scientific">Trifolium medium</name>
    <dbReference type="NCBI Taxonomy" id="97028"/>
    <lineage>
        <taxon>Eukaryota</taxon>
        <taxon>Viridiplantae</taxon>
        <taxon>Streptophyta</taxon>
        <taxon>Embryophyta</taxon>
        <taxon>Tracheophyta</taxon>
        <taxon>Spermatophyta</taxon>
        <taxon>Magnoliopsida</taxon>
        <taxon>eudicotyledons</taxon>
        <taxon>Gunneridae</taxon>
        <taxon>Pentapetalae</taxon>
        <taxon>rosids</taxon>
        <taxon>fabids</taxon>
        <taxon>Fabales</taxon>
        <taxon>Fabaceae</taxon>
        <taxon>Papilionoideae</taxon>
        <taxon>50 kb inversion clade</taxon>
        <taxon>NPAAA clade</taxon>
        <taxon>Hologalegina</taxon>
        <taxon>IRL clade</taxon>
        <taxon>Trifolieae</taxon>
        <taxon>Trifolium</taxon>
    </lineage>
</organism>
<dbReference type="Proteomes" id="UP000265520">
    <property type="component" value="Unassembled WGS sequence"/>
</dbReference>
<keyword evidence="3" id="KW-1185">Reference proteome</keyword>
<proteinExistence type="predicted"/>
<evidence type="ECO:0000313" key="3">
    <source>
        <dbReference type="Proteomes" id="UP000265520"/>
    </source>
</evidence>